<reference evidence="3 4" key="1">
    <citation type="submission" date="2019-02" db="EMBL/GenBank/DDBJ databases">
        <title>Pedobacter sp. RP-1-13 sp. nov., isolated from Arctic soil.</title>
        <authorList>
            <person name="Dahal R.H."/>
        </authorList>
    </citation>
    <scope>NUCLEOTIDE SEQUENCE [LARGE SCALE GENOMIC DNA]</scope>
    <source>
        <strain evidence="3 4">RP-1-13</strain>
    </source>
</reference>
<dbReference type="Pfam" id="PF05170">
    <property type="entry name" value="AsmA"/>
    <property type="match status" value="1"/>
</dbReference>
<dbReference type="AlphaFoldDB" id="A0A4R0MIS6"/>
<keyword evidence="1" id="KW-0812">Transmembrane</keyword>
<protein>
    <submittedName>
        <fullName evidence="3">AsmA family protein</fullName>
    </submittedName>
</protein>
<organism evidence="3 4">
    <name type="scientific">Pedobacter frigiditerrae</name>
    <dbReference type="NCBI Taxonomy" id="2530452"/>
    <lineage>
        <taxon>Bacteria</taxon>
        <taxon>Pseudomonadati</taxon>
        <taxon>Bacteroidota</taxon>
        <taxon>Sphingobacteriia</taxon>
        <taxon>Sphingobacteriales</taxon>
        <taxon>Sphingobacteriaceae</taxon>
        <taxon>Pedobacter</taxon>
    </lineage>
</organism>
<gene>
    <name evidence="3" type="ORF">EZ428_23740</name>
</gene>
<dbReference type="PANTHER" id="PTHR30441:SF8">
    <property type="entry name" value="DUF748 DOMAIN-CONTAINING PROTEIN"/>
    <property type="match status" value="1"/>
</dbReference>
<feature type="transmembrane region" description="Helical" evidence="1">
    <location>
        <begin position="12"/>
        <end position="30"/>
    </location>
</feature>
<name>A0A4R0MIS6_9SPHI</name>
<dbReference type="Proteomes" id="UP000292884">
    <property type="component" value="Unassembled WGS sequence"/>
</dbReference>
<keyword evidence="1" id="KW-1133">Transmembrane helix</keyword>
<evidence type="ECO:0000313" key="3">
    <source>
        <dbReference type="EMBL" id="TCC86481.1"/>
    </source>
</evidence>
<dbReference type="GO" id="GO:0090313">
    <property type="term" value="P:regulation of protein targeting to membrane"/>
    <property type="evidence" value="ECO:0007669"/>
    <property type="project" value="TreeGrafter"/>
</dbReference>
<evidence type="ECO:0000313" key="4">
    <source>
        <dbReference type="Proteomes" id="UP000292884"/>
    </source>
</evidence>
<dbReference type="PANTHER" id="PTHR30441">
    <property type="entry name" value="DUF748 DOMAIN-CONTAINING PROTEIN"/>
    <property type="match status" value="1"/>
</dbReference>
<feature type="domain" description="AsmA" evidence="2">
    <location>
        <begin position="1"/>
        <end position="185"/>
    </location>
</feature>
<dbReference type="GO" id="GO:0005886">
    <property type="term" value="C:plasma membrane"/>
    <property type="evidence" value="ECO:0007669"/>
    <property type="project" value="TreeGrafter"/>
</dbReference>
<dbReference type="InterPro" id="IPR007844">
    <property type="entry name" value="AsmA"/>
</dbReference>
<sequence>MARWLKISLKVLASLFVLIIIVWLGAAYYINHNNKAILNTILNQLNANVNGKIEVGGMETTLLKGFPGVSVSLKKVQLRDSLWAQHKHDLLNAADIDVSLNIFSLIAGNIKINKIGINNAGVYIYTDTTGYTNTSMFKPRATGTPKSKADQTAFEIKHVDFNNVKLIIDNQKRFKLFNFQIEEVNGKIDYPDSGWNGKLKLKTMVNSFAFNTRKGSFIKDKTLAGTLIAHYNSEKKVVTIDPEKLIIGGDEFIIGAKIDLAKNESAFAIDIRADQILYKNIALLLSPNISSKLLKFAIDKPIDIIGHIIDDGSKTGKDPLINVRMNVKDNIVTIPSGQLTNCNFTGTFTNKDTVAHPIGDENSAIKFYGLTADYYNAPIKVDTFLVSNLARPIATGFITSQFPLEKLNSSIGGETFNFKNGTADVRLYCKADIDNFTFTKPTLTGFVDIKNADITYIPRNLTLVNSSLTLNFNQKDLNITGSRFQLGKSVLNMSCSIQNFLNFYYTNPEKILVKLNMNSPQLNLGEFMSFLGQRKTVKRKPASKNAVKEVSDQLSAVLEAAKVQIQLNVNKAIYKRFVANNLSANVSLLNDGIYFNKINVSHAGGNLNLTGNVKQLGAINKFTINSVISKVNVKEFFYAFDNFGQTSITNQNLKGYLSAKVNASGSMTDKGEIVKRAMYGQVIFNLSNAALVNFEPLQKVQKLAFANRDFSNITIDKLDGTFTLNGDRVLISPMQVNTSVLNFNMQGIYGLGAGTDIAMDIPLRNPKKDEGITDKEEKKIARMKGIVLHLKAMDDGKGGMKVRWNKDHE</sequence>
<dbReference type="RefSeq" id="WP_131555826.1">
    <property type="nucleotide sequence ID" value="NZ_SJSK01000010.1"/>
</dbReference>
<keyword evidence="1" id="KW-0472">Membrane</keyword>
<dbReference type="InterPro" id="IPR052894">
    <property type="entry name" value="AsmA-related"/>
</dbReference>
<evidence type="ECO:0000259" key="2">
    <source>
        <dbReference type="Pfam" id="PF05170"/>
    </source>
</evidence>
<dbReference type="OrthoDB" id="1489065at2"/>
<evidence type="ECO:0000256" key="1">
    <source>
        <dbReference type="SAM" id="Phobius"/>
    </source>
</evidence>
<dbReference type="EMBL" id="SJSK01000010">
    <property type="protein sequence ID" value="TCC86481.1"/>
    <property type="molecule type" value="Genomic_DNA"/>
</dbReference>
<comment type="caution">
    <text evidence="3">The sequence shown here is derived from an EMBL/GenBank/DDBJ whole genome shotgun (WGS) entry which is preliminary data.</text>
</comment>
<keyword evidence="4" id="KW-1185">Reference proteome</keyword>
<accession>A0A4R0MIS6</accession>
<proteinExistence type="predicted"/>